<evidence type="ECO:0000313" key="2">
    <source>
        <dbReference type="EMBL" id="QFU76161.1"/>
    </source>
</evidence>
<name>A0A5P9NJZ2_9GAMM</name>
<proteinExistence type="inferred from homology"/>
<protein>
    <recommendedName>
        <fullName evidence="1">UPF0260 protein EY643_11080</fullName>
    </recommendedName>
</protein>
<dbReference type="InterPro" id="IPR005358">
    <property type="entry name" value="Puta_zinc/iron-chelating_dom"/>
</dbReference>
<evidence type="ECO:0000313" key="3">
    <source>
        <dbReference type="Proteomes" id="UP000326287"/>
    </source>
</evidence>
<gene>
    <name evidence="2" type="ORF">EY643_11080</name>
</gene>
<dbReference type="RefSeq" id="WP_152662266.1">
    <property type="nucleotide sequence ID" value="NZ_CP036422.1"/>
</dbReference>
<dbReference type="Proteomes" id="UP000326287">
    <property type="component" value="Chromosome"/>
</dbReference>
<dbReference type="EMBL" id="CP036422">
    <property type="protein sequence ID" value="QFU76161.1"/>
    <property type="molecule type" value="Genomic_DNA"/>
</dbReference>
<dbReference type="PIRSF" id="PIRSF006173">
    <property type="entry name" value="UCP006173"/>
    <property type="match status" value="1"/>
</dbReference>
<reference evidence="2 3" key="1">
    <citation type="submission" date="2019-02" db="EMBL/GenBank/DDBJ databases">
        <authorList>
            <person name="Li S.-H."/>
        </authorList>
    </citation>
    <scope>NUCLEOTIDE SEQUENCE [LARGE SCALE GENOMIC DNA]</scope>
    <source>
        <strain evidence="2 3">IMCC14385</strain>
    </source>
</reference>
<dbReference type="KEGG" id="halc:EY643_11080"/>
<dbReference type="NCBIfam" id="NF003507">
    <property type="entry name" value="PRK05170.2-5"/>
    <property type="match status" value="1"/>
</dbReference>
<dbReference type="OrthoDB" id="9786855at2"/>
<keyword evidence="3" id="KW-1185">Reference proteome</keyword>
<evidence type="ECO:0000256" key="1">
    <source>
        <dbReference type="HAMAP-Rule" id="MF_00676"/>
    </source>
</evidence>
<dbReference type="Pfam" id="PF03692">
    <property type="entry name" value="CxxCxxCC"/>
    <property type="match status" value="1"/>
</dbReference>
<dbReference type="NCBIfam" id="NF003501">
    <property type="entry name" value="PRK05170.1-5"/>
    <property type="match status" value="1"/>
</dbReference>
<accession>A0A5P9NJZ2</accession>
<sequence length="144" mass="16734">MTDWWQRPLQELDREQWEALCDGCAKCCLHKLEDEDSGEVFYTKVRCRLLQEDNCQCTDYSRRSVLVPNCIQLEQGNVDELDWLPSTCAYRLRAAGEPLPDWHYLVSGSRETVHNAGVSIRGRAISDEYVHPDGYDEHIVTWVE</sequence>
<dbReference type="PANTHER" id="PTHR37421:SF1">
    <property type="entry name" value="UPF0260 PROTEIN YCGN"/>
    <property type="match status" value="1"/>
</dbReference>
<organism evidence="2 3">
    <name type="scientific">Halioglobus maricola</name>
    <dbReference type="NCBI Taxonomy" id="2601894"/>
    <lineage>
        <taxon>Bacteria</taxon>
        <taxon>Pseudomonadati</taxon>
        <taxon>Pseudomonadota</taxon>
        <taxon>Gammaproteobacteria</taxon>
        <taxon>Cellvibrionales</taxon>
        <taxon>Halieaceae</taxon>
        <taxon>Halioglobus</taxon>
    </lineage>
</organism>
<dbReference type="HAMAP" id="MF_00676">
    <property type="entry name" value="UPF0260"/>
    <property type="match status" value="1"/>
</dbReference>
<dbReference type="InterPro" id="IPR008228">
    <property type="entry name" value="UCP006173"/>
</dbReference>
<dbReference type="PANTHER" id="PTHR37421">
    <property type="entry name" value="UPF0260 PROTEIN YCGN"/>
    <property type="match status" value="1"/>
</dbReference>
<comment type="similarity">
    <text evidence="1">Belongs to the UPF0260 family.</text>
</comment>
<dbReference type="AlphaFoldDB" id="A0A5P9NJZ2"/>